<evidence type="ECO:0000256" key="2">
    <source>
        <dbReference type="ARBA" id="ARBA00022741"/>
    </source>
</evidence>
<dbReference type="PANTHER" id="PTHR43204:SF1">
    <property type="entry name" value="ABC TRANSPORTER I FAMILY MEMBER 6, CHLOROPLASTIC"/>
    <property type="match status" value="1"/>
</dbReference>
<dbReference type="EMBL" id="KJ700459">
    <property type="protein sequence ID" value="AIG92566.1"/>
    <property type="molecule type" value="Genomic_DNA"/>
</dbReference>
<dbReference type="RefSeq" id="YP_009051123.1">
    <property type="nucleotide sequence ID" value="NC_024665.1"/>
</dbReference>
<sequence length="257" mass="28956">MTHNSLLQIKNLHVKLANTEEYILNGINLNVKQGEIHAIMGPNGSGKSTLSKVIAGHSLYKIVKGEIIFQEQNLLDYTIEDRANLGIFLAFQYPLEISGVNNIDFLRLAYNSKLKFNQTSTVDPLKFLEIVYPKLKLVGLDESFLHRKVNEGFSGGEKKKNEILQMALLDAKLAILDETDSGLDIDALKDISNAIKSILKISQFKQSIIIITHYQRILNYIQPDYIHVMYKGKIIKTGDASLASELESKGYEWITSE</sequence>
<dbReference type="GeneID" id="20005617"/>
<dbReference type="InterPro" id="IPR003593">
    <property type="entry name" value="AAA+_ATPase"/>
</dbReference>
<name>A0A075W022_GALSU</name>
<dbReference type="InterPro" id="IPR003439">
    <property type="entry name" value="ABC_transporter-like_ATP-bd"/>
</dbReference>
<dbReference type="GO" id="GO:0016887">
    <property type="term" value="F:ATP hydrolysis activity"/>
    <property type="evidence" value="ECO:0007669"/>
    <property type="project" value="InterPro"/>
</dbReference>
<dbReference type="AlphaFoldDB" id="A0A075W022"/>
<evidence type="ECO:0000256" key="1">
    <source>
        <dbReference type="ARBA" id="ARBA00014334"/>
    </source>
</evidence>
<protein>
    <recommendedName>
        <fullName evidence="1">Probable ATP-dependent transporter ycf16</fullName>
    </recommendedName>
</protein>
<evidence type="ECO:0000256" key="3">
    <source>
        <dbReference type="ARBA" id="ARBA00022840"/>
    </source>
</evidence>
<dbReference type="Gene3D" id="3.40.50.300">
    <property type="entry name" value="P-loop containing nucleotide triphosphate hydrolases"/>
    <property type="match status" value="1"/>
</dbReference>
<dbReference type="PANTHER" id="PTHR43204">
    <property type="entry name" value="ABC TRANSPORTER I FAMILY MEMBER 6, CHLOROPLASTIC"/>
    <property type="match status" value="1"/>
</dbReference>
<dbReference type="NCBIfam" id="TIGR01978">
    <property type="entry name" value="sufC"/>
    <property type="match status" value="1"/>
</dbReference>
<gene>
    <name evidence="5" type="primary">sufC</name>
</gene>
<keyword evidence="5" id="KW-0934">Plastid</keyword>
<geneLocation type="plastid" evidence="5"/>
<dbReference type="GO" id="GO:0005524">
    <property type="term" value="F:ATP binding"/>
    <property type="evidence" value="ECO:0007669"/>
    <property type="project" value="UniProtKB-KW"/>
</dbReference>
<dbReference type="InterPro" id="IPR027417">
    <property type="entry name" value="P-loop_NTPase"/>
</dbReference>
<dbReference type="InterPro" id="IPR017871">
    <property type="entry name" value="ABC_transporter-like_CS"/>
</dbReference>
<feature type="domain" description="ABC transporter" evidence="4">
    <location>
        <begin position="7"/>
        <end position="256"/>
    </location>
</feature>
<dbReference type="PROSITE" id="PS00211">
    <property type="entry name" value="ABC_TRANSPORTER_1"/>
    <property type="match status" value="1"/>
</dbReference>
<proteinExistence type="predicted"/>
<dbReference type="SMART" id="SM00382">
    <property type="entry name" value="AAA"/>
    <property type="match status" value="1"/>
</dbReference>
<organism evidence="5">
    <name type="scientific">Galdieria sulphuraria</name>
    <name type="common">Red alga</name>
    <dbReference type="NCBI Taxonomy" id="130081"/>
    <lineage>
        <taxon>Eukaryota</taxon>
        <taxon>Rhodophyta</taxon>
        <taxon>Bangiophyceae</taxon>
        <taxon>Galdieriales</taxon>
        <taxon>Galdieriaceae</taxon>
        <taxon>Galdieria</taxon>
    </lineage>
</organism>
<dbReference type="Pfam" id="PF00005">
    <property type="entry name" value="ABC_tran"/>
    <property type="match status" value="1"/>
</dbReference>
<dbReference type="InterPro" id="IPR010230">
    <property type="entry name" value="FeS-cluster_ATPase_SufC"/>
</dbReference>
<accession>A0A075W022</accession>
<dbReference type="SUPFAM" id="SSF52540">
    <property type="entry name" value="P-loop containing nucleoside triphosphate hydrolases"/>
    <property type="match status" value="1"/>
</dbReference>
<keyword evidence="2" id="KW-0547">Nucleotide-binding</keyword>
<dbReference type="KEGG" id="gsl:JL72_p087"/>
<reference evidence="5" key="1">
    <citation type="journal article" date="2015" name="Genome Biol. Evol.">
        <title>Extreme features of the Galdieria sulphuraria organellar genomes: a consequence of polyextremophily?</title>
        <authorList>
            <person name="Jain K."/>
            <person name="Krause K."/>
            <person name="Grewe F."/>
            <person name="Nelson G.F."/>
            <person name="Weber A.P."/>
            <person name="Christensen A.C."/>
            <person name="Mower J.P."/>
        </authorList>
    </citation>
    <scope>NUCLEOTIDE SEQUENCE</scope>
    <source>
        <strain evidence="5">074W</strain>
    </source>
</reference>
<evidence type="ECO:0000313" key="5">
    <source>
        <dbReference type="EMBL" id="AIG92566.1"/>
    </source>
</evidence>
<dbReference type="CDD" id="cd03217">
    <property type="entry name" value="ABC_FeS_Assembly"/>
    <property type="match status" value="1"/>
</dbReference>
<dbReference type="PROSITE" id="PS50893">
    <property type="entry name" value="ABC_TRANSPORTER_2"/>
    <property type="match status" value="1"/>
</dbReference>
<evidence type="ECO:0000259" key="4">
    <source>
        <dbReference type="PROSITE" id="PS50893"/>
    </source>
</evidence>
<keyword evidence="3" id="KW-0067">ATP-binding</keyword>